<name>A0A917IV59_9BACT</name>
<feature type="signal peptide" evidence="1">
    <location>
        <begin position="1"/>
        <end position="26"/>
    </location>
</feature>
<protein>
    <recommendedName>
        <fullName evidence="2">Alginate export domain-containing protein</fullName>
    </recommendedName>
</protein>
<dbReference type="RefSeq" id="WP_188951635.1">
    <property type="nucleotide sequence ID" value="NZ_BMIB01000002.1"/>
</dbReference>
<reference evidence="3" key="2">
    <citation type="submission" date="2020-09" db="EMBL/GenBank/DDBJ databases">
        <authorList>
            <person name="Sun Q."/>
            <person name="Zhou Y."/>
        </authorList>
    </citation>
    <scope>NUCLEOTIDE SEQUENCE</scope>
    <source>
        <strain evidence="3">CGMCC 1.15290</strain>
    </source>
</reference>
<keyword evidence="1" id="KW-0732">Signal</keyword>
<dbReference type="EMBL" id="BMIB01000002">
    <property type="protein sequence ID" value="GGH64862.1"/>
    <property type="molecule type" value="Genomic_DNA"/>
</dbReference>
<dbReference type="InterPro" id="IPR025388">
    <property type="entry name" value="Alginate_export_dom"/>
</dbReference>
<evidence type="ECO:0000259" key="2">
    <source>
        <dbReference type="Pfam" id="PF13372"/>
    </source>
</evidence>
<sequence>MYSKTKLLRAILCVLPGLYLCAPARAQLQVNAQLRTRTEFRNGQGAPLAKGADAAFFTSQRTRLGLLYNAYRLKLGLTVQDARVWGQDASTINRTTTADNNGLMLHEAWAEIQLTDTIIKTSALTLKIGRQELVYDDQRLLGNLDWLQQARRHDAALLKYESAAWKLHAGVAFNQNKENAAGTVYNNTPAGNNAGNTNGGAIYKSLQFLYAGRQWANGSASWLLLADQFNKFHYDTTGTVITKTYDKGVWNRVTTGFYFNNSFQQLNVTAAAYYQLGKTNAGQTLRAGMVNLAAAWQFSKKLSLTAGFDYTSGGVSGSGNSKAFDPLYGTPHKFWGFMDYFYAVNGFGNTGLQDYFLKLKWKASARGVLGLDVHQFNSVAAVADPTKPGASNKNFGQELDVIYNYTITPQIGIEAGYSHFFTTSTLAAAKNITNAKGGADWAYLMVNIKPAFLFK</sequence>
<keyword evidence="4" id="KW-1185">Reference proteome</keyword>
<organism evidence="3 4">
    <name type="scientific">Filimonas zeae</name>
    <dbReference type="NCBI Taxonomy" id="1737353"/>
    <lineage>
        <taxon>Bacteria</taxon>
        <taxon>Pseudomonadati</taxon>
        <taxon>Bacteroidota</taxon>
        <taxon>Chitinophagia</taxon>
        <taxon>Chitinophagales</taxon>
        <taxon>Chitinophagaceae</taxon>
        <taxon>Filimonas</taxon>
    </lineage>
</organism>
<reference evidence="3" key="1">
    <citation type="journal article" date="2014" name="Int. J. Syst. Evol. Microbiol.">
        <title>Complete genome sequence of Corynebacterium casei LMG S-19264T (=DSM 44701T), isolated from a smear-ripened cheese.</title>
        <authorList>
            <consortium name="US DOE Joint Genome Institute (JGI-PGF)"/>
            <person name="Walter F."/>
            <person name="Albersmeier A."/>
            <person name="Kalinowski J."/>
            <person name="Ruckert C."/>
        </authorList>
    </citation>
    <scope>NUCLEOTIDE SEQUENCE</scope>
    <source>
        <strain evidence="3">CGMCC 1.15290</strain>
    </source>
</reference>
<feature type="domain" description="Alginate export" evidence="2">
    <location>
        <begin position="27"/>
        <end position="430"/>
    </location>
</feature>
<proteinExistence type="predicted"/>
<comment type="caution">
    <text evidence="3">The sequence shown here is derived from an EMBL/GenBank/DDBJ whole genome shotgun (WGS) entry which is preliminary data.</text>
</comment>
<dbReference type="Pfam" id="PF13372">
    <property type="entry name" value="Alginate_exp"/>
    <property type="match status" value="1"/>
</dbReference>
<dbReference type="AlphaFoldDB" id="A0A917IV59"/>
<evidence type="ECO:0000256" key="1">
    <source>
        <dbReference type="SAM" id="SignalP"/>
    </source>
</evidence>
<gene>
    <name evidence="3" type="ORF">GCM10011379_17380</name>
</gene>
<accession>A0A917IV59</accession>
<evidence type="ECO:0000313" key="3">
    <source>
        <dbReference type="EMBL" id="GGH64862.1"/>
    </source>
</evidence>
<feature type="chain" id="PRO_5037828092" description="Alginate export domain-containing protein" evidence="1">
    <location>
        <begin position="27"/>
        <end position="455"/>
    </location>
</feature>
<evidence type="ECO:0000313" key="4">
    <source>
        <dbReference type="Proteomes" id="UP000627292"/>
    </source>
</evidence>
<dbReference type="Proteomes" id="UP000627292">
    <property type="component" value="Unassembled WGS sequence"/>
</dbReference>